<protein>
    <submittedName>
        <fullName evidence="4">Major facilitator superfamily MFS_1</fullName>
    </submittedName>
</protein>
<keyword evidence="3" id="KW-0472">Membrane</keyword>
<keyword evidence="3" id="KW-0812">Transmembrane</keyword>
<evidence type="ECO:0000256" key="1">
    <source>
        <dbReference type="ARBA" id="ARBA00004429"/>
    </source>
</evidence>
<proteinExistence type="predicted"/>
<feature type="transmembrane region" description="Helical" evidence="3">
    <location>
        <begin position="17"/>
        <end position="39"/>
    </location>
</feature>
<reference evidence="4" key="2">
    <citation type="journal article" date="2014" name="ISME J.">
        <title>Microbial stratification in low pH oxic and suboxic macroscopic growths along an acid mine drainage.</title>
        <authorList>
            <person name="Mendez-Garcia C."/>
            <person name="Mesa V."/>
            <person name="Sprenger R.R."/>
            <person name="Richter M."/>
            <person name="Diez M.S."/>
            <person name="Solano J."/>
            <person name="Bargiela R."/>
            <person name="Golyshina O.V."/>
            <person name="Manteca A."/>
            <person name="Ramos J.L."/>
            <person name="Gallego J.R."/>
            <person name="Llorente I."/>
            <person name="Martins Dos Santos V.A."/>
            <person name="Jensen O.N."/>
            <person name="Pelaez A.I."/>
            <person name="Sanchez J."/>
            <person name="Ferrer M."/>
        </authorList>
    </citation>
    <scope>NUCLEOTIDE SEQUENCE</scope>
</reference>
<dbReference type="GO" id="GO:0005886">
    <property type="term" value="C:plasma membrane"/>
    <property type="evidence" value="ECO:0007669"/>
    <property type="project" value="UniProtKB-SubCell"/>
</dbReference>
<dbReference type="SUPFAM" id="SSF103473">
    <property type="entry name" value="MFS general substrate transporter"/>
    <property type="match status" value="1"/>
</dbReference>
<accession>T0ZAW7</accession>
<feature type="non-terminal residue" evidence="4">
    <location>
        <position position="161"/>
    </location>
</feature>
<feature type="transmembrane region" description="Helical" evidence="3">
    <location>
        <begin position="79"/>
        <end position="100"/>
    </location>
</feature>
<organism evidence="4">
    <name type="scientific">mine drainage metagenome</name>
    <dbReference type="NCBI Taxonomy" id="410659"/>
    <lineage>
        <taxon>unclassified sequences</taxon>
        <taxon>metagenomes</taxon>
        <taxon>ecological metagenomes</taxon>
    </lineage>
</organism>
<dbReference type="InterPro" id="IPR050375">
    <property type="entry name" value="MFS_TsgA-like"/>
</dbReference>
<feature type="transmembrane region" description="Helical" evidence="3">
    <location>
        <begin position="45"/>
        <end position="67"/>
    </location>
</feature>
<name>T0ZAW7_9ZZZZ</name>
<dbReference type="EMBL" id="AUZX01010983">
    <property type="protein sequence ID" value="EQD45116.1"/>
    <property type="molecule type" value="Genomic_DNA"/>
</dbReference>
<dbReference type="PANTHER" id="PTHR43702">
    <property type="entry name" value="L-FUCOSE-PROTON SYMPORTER"/>
    <property type="match status" value="1"/>
</dbReference>
<comment type="caution">
    <text evidence="4">The sequence shown here is derived from an EMBL/GenBank/DDBJ whole genome shotgun (WGS) entry which is preliminary data.</text>
</comment>
<comment type="subcellular location">
    <subcellularLocation>
        <location evidence="1">Cell inner membrane</location>
        <topology evidence="1">Multi-pass membrane protein</topology>
    </subcellularLocation>
</comment>
<evidence type="ECO:0000256" key="3">
    <source>
        <dbReference type="SAM" id="Phobius"/>
    </source>
</evidence>
<dbReference type="PANTHER" id="PTHR43702:SF3">
    <property type="entry name" value="PROTEIN TSGA"/>
    <property type="match status" value="1"/>
</dbReference>
<dbReference type="AlphaFoldDB" id="T0ZAW7"/>
<feature type="non-terminal residue" evidence="4">
    <location>
        <position position="1"/>
    </location>
</feature>
<keyword evidence="2" id="KW-1003">Cell membrane</keyword>
<feature type="transmembrane region" description="Helical" evidence="3">
    <location>
        <begin position="106"/>
        <end position="125"/>
    </location>
</feature>
<dbReference type="InterPro" id="IPR011701">
    <property type="entry name" value="MFS"/>
</dbReference>
<dbReference type="InterPro" id="IPR036259">
    <property type="entry name" value="MFS_trans_sf"/>
</dbReference>
<reference evidence="4" key="1">
    <citation type="submission" date="2013-08" db="EMBL/GenBank/DDBJ databases">
        <authorList>
            <person name="Mendez C."/>
            <person name="Richter M."/>
            <person name="Ferrer M."/>
            <person name="Sanchez J."/>
        </authorList>
    </citation>
    <scope>NUCLEOTIDE SEQUENCE</scope>
</reference>
<evidence type="ECO:0000313" key="4">
    <source>
        <dbReference type="EMBL" id="EQD45116.1"/>
    </source>
</evidence>
<dbReference type="GO" id="GO:0022857">
    <property type="term" value="F:transmembrane transporter activity"/>
    <property type="evidence" value="ECO:0007669"/>
    <property type="project" value="InterPro"/>
</dbReference>
<dbReference type="Gene3D" id="1.20.1250.20">
    <property type="entry name" value="MFS general substrate transporter like domains"/>
    <property type="match status" value="1"/>
</dbReference>
<dbReference type="Pfam" id="PF07690">
    <property type="entry name" value="MFS_1"/>
    <property type="match status" value="1"/>
</dbReference>
<feature type="transmembrane region" description="Helical" evidence="3">
    <location>
        <begin position="141"/>
        <end position="160"/>
    </location>
</feature>
<evidence type="ECO:0000256" key="2">
    <source>
        <dbReference type="ARBA" id="ARBA00022475"/>
    </source>
</evidence>
<sequence length="161" mass="16803">RPPAGLLPTLALLRDPYALAFCALISLYVAVEVAIYVWMPTYLGLYHGPLIGLVPFALTVFFVLRASGRMTGAWLLSKVSWSTALGLLSIAIFACFAGSLAGGAEAGLILLPLSGLFMSVIYPTINSKGISGFPKAEHGRVSGLLLAFTALSAALAPFAMG</sequence>
<gene>
    <name evidence="4" type="ORF">B1A_14954</name>
</gene>
<keyword evidence="3" id="KW-1133">Transmembrane helix</keyword>